<dbReference type="AlphaFoldDB" id="A0A1G8L344"/>
<feature type="domain" description="Enoyl reductase (ER)" evidence="2">
    <location>
        <begin position="11"/>
        <end position="320"/>
    </location>
</feature>
<dbReference type="EMBL" id="FNEK01000003">
    <property type="protein sequence ID" value="SDI50149.1"/>
    <property type="molecule type" value="Genomic_DNA"/>
</dbReference>
<dbReference type="SUPFAM" id="SSF51735">
    <property type="entry name" value="NAD(P)-binding Rossmann-fold domains"/>
    <property type="match status" value="1"/>
</dbReference>
<keyword evidence="1" id="KW-0560">Oxidoreductase</keyword>
<dbReference type="GO" id="GO:0016491">
    <property type="term" value="F:oxidoreductase activity"/>
    <property type="evidence" value="ECO:0007669"/>
    <property type="project" value="UniProtKB-KW"/>
</dbReference>
<dbReference type="SUPFAM" id="SSF50129">
    <property type="entry name" value="GroES-like"/>
    <property type="match status" value="1"/>
</dbReference>
<evidence type="ECO:0000256" key="1">
    <source>
        <dbReference type="ARBA" id="ARBA00023002"/>
    </source>
</evidence>
<evidence type="ECO:0000259" key="2">
    <source>
        <dbReference type="SMART" id="SM00829"/>
    </source>
</evidence>
<dbReference type="InterPro" id="IPR002364">
    <property type="entry name" value="Quin_OxRdtase/zeta-crystal_CS"/>
</dbReference>
<dbReference type="Pfam" id="PF08240">
    <property type="entry name" value="ADH_N"/>
    <property type="match status" value="1"/>
</dbReference>
<dbReference type="InterPro" id="IPR013154">
    <property type="entry name" value="ADH-like_N"/>
</dbReference>
<organism evidence="3 4">
    <name type="scientific">Aliiruegeria lutimaris</name>
    <dbReference type="NCBI Taxonomy" id="571298"/>
    <lineage>
        <taxon>Bacteria</taxon>
        <taxon>Pseudomonadati</taxon>
        <taxon>Pseudomonadota</taxon>
        <taxon>Alphaproteobacteria</taxon>
        <taxon>Rhodobacterales</taxon>
        <taxon>Roseobacteraceae</taxon>
        <taxon>Aliiruegeria</taxon>
    </lineage>
</organism>
<dbReference type="InterPro" id="IPR036291">
    <property type="entry name" value="NAD(P)-bd_dom_sf"/>
</dbReference>
<proteinExistence type="predicted"/>
<keyword evidence="4" id="KW-1185">Reference proteome</keyword>
<dbReference type="OrthoDB" id="5295340at2"/>
<dbReference type="STRING" id="571298.SAMN04488026_1003166"/>
<protein>
    <submittedName>
        <fullName evidence="3">NADPH:quinone reductase</fullName>
    </submittedName>
</protein>
<dbReference type="CDD" id="cd08267">
    <property type="entry name" value="MDR1"/>
    <property type="match status" value="1"/>
</dbReference>
<dbReference type="PANTHER" id="PTHR11695">
    <property type="entry name" value="ALCOHOL DEHYDROGENASE RELATED"/>
    <property type="match status" value="1"/>
</dbReference>
<dbReference type="PROSITE" id="PS01162">
    <property type="entry name" value="QOR_ZETA_CRYSTAL"/>
    <property type="match status" value="1"/>
</dbReference>
<dbReference type="InterPro" id="IPR050700">
    <property type="entry name" value="YIM1/Zinc_Alcohol_DH_Fams"/>
</dbReference>
<dbReference type="Pfam" id="PF13602">
    <property type="entry name" value="ADH_zinc_N_2"/>
    <property type="match status" value="1"/>
</dbReference>
<dbReference type="InterPro" id="IPR011032">
    <property type="entry name" value="GroES-like_sf"/>
</dbReference>
<dbReference type="SMART" id="SM00829">
    <property type="entry name" value="PKS_ER"/>
    <property type="match status" value="1"/>
</dbReference>
<dbReference type="InterPro" id="IPR020843">
    <property type="entry name" value="ER"/>
</dbReference>
<dbReference type="Gene3D" id="3.40.50.720">
    <property type="entry name" value="NAD(P)-binding Rossmann-like Domain"/>
    <property type="match status" value="1"/>
</dbReference>
<dbReference type="Proteomes" id="UP000199382">
    <property type="component" value="Unassembled WGS sequence"/>
</dbReference>
<evidence type="ECO:0000313" key="4">
    <source>
        <dbReference type="Proteomes" id="UP000199382"/>
    </source>
</evidence>
<accession>A0A1G8L344</accession>
<dbReference type="Gene3D" id="3.90.180.10">
    <property type="entry name" value="Medium-chain alcohol dehydrogenases, catalytic domain"/>
    <property type="match status" value="1"/>
</dbReference>
<sequence length="323" mass="34609">MMKAAVYRRYGGPEVVTVEKVARPEPGPGEVLVKVEAAAVTSADWRLRAAAFPSFTALPGRLMFGIFRPRKPVLGGGFAGRVVARGQGSERFEVGQAVVGFSVTGAHAEYVAMPEDGAILERPEALSPEEAASLPFGGLSALVFLRDFARLQPGERVLVVGASGGVGVHAVQIARALGAEVDVVCRAEHASLMRELGAGRVFDYRHEDFAESGKNWDIVIDCVGASSLKASRRALSAQGRFVALNMDWTVLFQALTNWLRRGPKMVTGVSLDKREDLESLLGWVGAGKLRPVVEQVFPLDEIRAAHTALDSRHRAGTLVVTIG</sequence>
<reference evidence="3 4" key="1">
    <citation type="submission" date="2016-10" db="EMBL/GenBank/DDBJ databases">
        <authorList>
            <person name="de Groot N.N."/>
        </authorList>
    </citation>
    <scope>NUCLEOTIDE SEQUENCE [LARGE SCALE GENOMIC DNA]</scope>
    <source>
        <strain evidence="3 4">DSM 25294</strain>
    </source>
</reference>
<name>A0A1G8L344_9RHOB</name>
<dbReference type="GO" id="GO:0008270">
    <property type="term" value="F:zinc ion binding"/>
    <property type="evidence" value="ECO:0007669"/>
    <property type="project" value="InterPro"/>
</dbReference>
<dbReference type="PANTHER" id="PTHR11695:SF294">
    <property type="entry name" value="RETICULON-4-INTERACTING PROTEIN 1, MITOCHONDRIAL"/>
    <property type="match status" value="1"/>
</dbReference>
<evidence type="ECO:0000313" key="3">
    <source>
        <dbReference type="EMBL" id="SDI50149.1"/>
    </source>
</evidence>
<gene>
    <name evidence="3" type="ORF">SAMN04488026_1003166</name>
</gene>